<keyword evidence="2" id="KW-1185">Reference proteome</keyword>
<dbReference type="Proteomes" id="UP000472320">
    <property type="component" value="Unassembled WGS sequence"/>
</dbReference>
<dbReference type="AlphaFoldDB" id="A0A6L6QA52"/>
<gene>
    <name evidence="1" type="ORF">GM658_00640</name>
</gene>
<organism evidence="1 2">
    <name type="scientific">Massilia eburnea</name>
    <dbReference type="NCBI Taxonomy" id="1776165"/>
    <lineage>
        <taxon>Bacteria</taxon>
        <taxon>Pseudomonadati</taxon>
        <taxon>Pseudomonadota</taxon>
        <taxon>Betaproteobacteria</taxon>
        <taxon>Burkholderiales</taxon>
        <taxon>Oxalobacteraceae</taxon>
        <taxon>Telluria group</taxon>
        <taxon>Massilia</taxon>
    </lineage>
</organism>
<evidence type="ECO:0000313" key="1">
    <source>
        <dbReference type="EMBL" id="MTW09095.1"/>
    </source>
</evidence>
<comment type="caution">
    <text evidence="1">The sequence shown here is derived from an EMBL/GenBank/DDBJ whole genome shotgun (WGS) entry which is preliminary data.</text>
</comment>
<proteinExistence type="predicted"/>
<sequence>MQKLNVELKRLYLAAADGGTRSIALVFKKMPGDGDAGHWDRLCSLANTLQSELGLPAPAVSISGADSYALWLSLAQPVSQAQAQAFVELLSHAYCPELSAAPSAIGLPPYLNQGSGKWAAFIHPGMGASFAGDEGLEIQPPEAGQVALLEGLESIPPAQFMQALDQLRLVAGATAPQAAAPVPAAAEGLLLKDATLEDIVKHLHAMNIEPTFRFLK</sequence>
<evidence type="ECO:0000313" key="2">
    <source>
        <dbReference type="Proteomes" id="UP000472320"/>
    </source>
</evidence>
<protein>
    <submittedName>
        <fullName evidence="1">Uncharacterized protein</fullName>
    </submittedName>
</protein>
<reference evidence="1 2" key="1">
    <citation type="submission" date="2019-11" db="EMBL/GenBank/DDBJ databases">
        <title>Type strains purchased from KCTC, JCM and DSMZ.</title>
        <authorList>
            <person name="Lu H."/>
        </authorList>
    </citation>
    <scope>NUCLEOTIDE SEQUENCE [LARGE SCALE GENOMIC DNA]</scope>
    <source>
        <strain evidence="1 2">JCM 31587</strain>
    </source>
</reference>
<dbReference type="OrthoDB" id="8756642at2"/>
<dbReference type="RefSeq" id="WP_155452084.1">
    <property type="nucleotide sequence ID" value="NZ_WNKX01000001.1"/>
</dbReference>
<name>A0A6L6QA52_9BURK</name>
<dbReference type="EMBL" id="WNKX01000001">
    <property type="protein sequence ID" value="MTW09095.1"/>
    <property type="molecule type" value="Genomic_DNA"/>
</dbReference>
<accession>A0A6L6QA52</accession>